<dbReference type="AlphaFoldDB" id="K6ZCV5"/>
<organism evidence="1 2">
    <name type="scientific">Paraglaciecola polaris LMG 21857</name>
    <dbReference type="NCBI Taxonomy" id="1129793"/>
    <lineage>
        <taxon>Bacteria</taxon>
        <taxon>Pseudomonadati</taxon>
        <taxon>Pseudomonadota</taxon>
        <taxon>Gammaproteobacteria</taxon>
        <taxon>Alteromonadales</taxon>
        <taxon>Alteromonadaceae</taxon>
        <taxon>Paraglaciecola</taxon>
    </lineage>
</organism>
<sequence length="177" mass="19946">MVASLFTVLDNIPSYHNLEVTTRVDTFLEKAGQSVDEVGRQLERLSKIIKRLDVAKLFSSFASSLKIIGDEIKDHDEAGYVLLVIYPDDDQLEYTIFDNKDSNIAQDKYAQQENIAASTDNNQIVALVFTSSLEDVKAAYPNFFADSSKFIEHLDTLLIAERIIQKSVLKRISSGFF</sequence>
<accession>K6ZCV5</accession>
<dbReference type="EMBL" id="BAER01000076">
    <property type="protein sequence ID" value="GAC33916.1"/>
    <property type="molecule type" value="Genomic_DNA"/>
</dbReference>
<protein>
    <submittedName>
        <fullName evidence="1">Uncharacterized protein</fullName>
    </submittedName>
</protein>
<dbReference type="RefSeq" id="WP_007105683.1">
    <property type="nucleotide sequence ID" value="NZ_BAER01000076.1"/>
</dbReference>
<dbReference type="Proteomes" id="UP000006322">
    <property type="component" value="Unassembled WGS sequence"/>
</dbReference>
<reference evidence="2" key="1">
    <citation type="journal article" date="2014" name="Environ. Microbiol.">
        <title>Comparative genomics of the marine bacterial genus Glaciecola reveals the high degree of genomic diversity and genomic characteristic for cold adaptation.</title>
        <authorList>
            <person name="Qin Q.L."/>
            <person name="Xie B.B."/>
            <person name="Yu Y."/>
            <person name="Shu Y.L."/>
            <person name="Rong J.C."/>
            <person name="Zhang Y.J."/>
            <person name="Zhao D.L."/>
            <person name="Chen X.L."/>
            <person name="Zhang X.Y."/>
            <person name="Chen B."/>
            <person name="Zhou B.C."/>
            <person name="Zhang Y.Z."/>
        </authorList>
    </citation>
    <scope>NUCLEOTIDE SEQUENCE [LARGE SCALE GENOMIC DNA]</scope>
    <source>
        <strain evidence="2">LMG 21857</strain>
    </source>
</reference>
<evidence type="ECO:0000313" key="2">
    <source>
        <dbReference type="Proteomes" id="UP000006322"/>
    </source>
</evidence>
<keyword evidence="2" id="KW-1185">Reference proteome</keyword>
<comment type="caution">
    <text evidence="1">The sequence shown here is derived from an EMBL/GenBank/DDBJ whole genome shotgun (WGS) entry which is preliminary data.</text>
</comment>
<name>K6ZCV5_9ALTE</name>
<evidence type="ECO:0000313" key="1">
    <source>
        <dbReference type="EMBL" id="GAC33916.1"/>
    </source>
</evidence>
<dbReference type="STRING" id="1129793.GPLA_3023"/>
<proteinExistence type="predicted"/>
<gene>
    <name evidence="1" type="ORF">GPLA_3023</name>
</gene>